<keyword evidence="5 8" id="KW-0812">Transmembrane</keyword>
<keyword evidence="3" id="KW-0328">Glycosyltransferase</keyword>
<dbReference type="GO" id="GO:0006493">
    <property type="term" value="P:protein O-linked glycosylation"/>
    <property type="evidence" value="ECO:0007669"/>
    <property type="project" value="InterPro"/>
</dbReference>
<evidence type="ECO:0000256" key="8">
    <source>
        <dbReference type="SAM" id="Phobius"/>
    </source>
</evidence>
<evidence type="ECO:0000259" key="9">
    <source>
        <dbReference type="Pfam" id="PF02366"/>
    </source>
</evidence>
<feature type="transmembrane region" description="Helical" evidence="8">
    <location>
        <begin position="342"/>
        <end position="361"/>
    </location>
</feature>
<evidence type="ECO:0000256" key="5">
    <source>
        <dbReference type="ARBA" id="ARBA00022692"/>
    </source>
</evidence>
<dbReference type="Pfam" id="PF02366">
    <property type="entry name" value="PMT"/>
    <property type="match status" value="1"/>
</dbReference>
<evidence type="ECO:0000256" key="3">
    <source>
        <dbReference type="ARBA" id="ARBA00022676"/>
    </source>
</evidence>
<organism evidence="10 11">
    <name type="scientific">Candidatus Woesebacteria bacterium RBG_13_34_9</name>
    <dbReference type="NCBI Taxonomy" id="1802477"/>
    <lineage>
        <taxon>Bacteria</taxon>
        <taxon>Candidatus Woeseibacteriota</taxon>
    </lineage>
</organism>
<feature type="transmembrane region" description="Helical" evidence="8">
    <location>
        <begin position="171"/>
        <end position="200"/>
    </location>
</feature>
<evidence type="ECO:0000313" key="10">
    <source>
        <dbReference type="EMBL" id="OGM08376.1"/>
    </source>
</evidence>
<feature type="domain" description="ArnT-like N-terminal" evidence="9">
    <location>
        <begin position="85"/>
        <end position="203"/>
    </location>
</feature>
<comment type="subcellular location">
    <subcellularLocation>
        <location evidence="1">Cell membrane</location>
        <topology evidence="1">Multi-pass membrane protein</topology>
    </subcellularLocation>
</comment>
<gene>
    <name evidence="10" type="ORF">A2159_02620</name>
</gene>
<protein>
    <recommendedName>
        <fullName evidence="9">ArnT-like N-terminal domain-containing protein</fullName>
    </recommendedName>
</protein>
<keyword evidence="2" id="KW-1003">Cell membrane</keyword>
<dbReference type="Proteomes" id="UP000179219">
    <property type="component" value="Unassembled WGS sequence"/>
</dbReference>
<evidence type="ECO:0000256" key="4">
    <source>
        <dbReference type="ARBA" id="ARBA00022679"/>
    </source>
</evidence>
<feature type="transmembrane region" description="Helical" evidence="8">
    <location>
        <begin position="373"/>
        <end position="397"/>
    </location>
</feature>
<dbReference type="GO" id="GO:0005886">
    <property type="term" value="C:plasma membrane"/>
    <property type="evidence" value="ECO:0007669"/>
    <property type="project" value="UniProtKB-SubCell"/>
</dbReference>
<dbReference type="InterPro" id="IPR003342">
    <property type="entry name" value="ArnT-like_N"/>
</dbReference>
<dbReference type="InterPro" id="IPR050297">
    <property type="entry name" value="LipidA_mod_glycosyltrf_83"/>
</dbReference>
<keyword evidence="4" id="KW-0808">Transferase</keyword>
<feature type="transmembrane region" description="Helical" evidence="8">
    <location>
        <begin position="7"/>
        <end position="27"/>
    </location>
</feature>
<proteinExistence type="predicted"/>
<evidence type="ECO:0000256" key="2">
    <source>
        <dbReference type="ARBA" id="ARBA00022475"/>
    </source>
</evidence>
<evidence type="ECO:0000256" key="7">
    <source>
        <dbReference type="ARBA" id="ARBA00023136"/>
    </source>
</evidence>
<evidence type="ECO:0000313" key="11">
    <source>
        <dbReference type="Proteomes" id="UP000179219"/>
    </source>
</evidence>
<evidence type="ECO:0000256" key="6">
    <source>
        <dbReference type="ARBA" id="ARBA00022989"/>
    </source>
</evidence>
<sequence>MLRPKTRLVRFLPILLIIFLGGFFRFYKLNWGENFFFHPDEYHIAAAVNRISFPTNLNPELFSYGSLTIYLIYFSRLFLSLINPSFENLSPFLLGRFFSAFFSTLTIINIYLISKRLFKNEKIILISTFLTSLIPGSIQQAHFATPESTLSFFLTLSVFLWIRWIEERKMWIIFLSAISLGFATATKITGALILPILLVLPFVPDKNFIKHFLRNFRTSLFLIGTFFVSLFLTFPYSILDFSGLRNSMNYEGSVAFGKLMVFYTRQFINTKPLIFQFTEILPFALGWGVLIFSILGLIFVVLRILTSFVERKSLDYKQLILVLSFFFFFIPNSILFAKWTRFINPTFPIFCIFASFFIQEISNITKLKKIKNILTGITVVLILIPTLIWSLMFFSIYTHKDIRLTTNDWINKNVPQNSLILTETGNMLEVPLGGNYRKISFDFYNLEYDSRLQNQLVQYLSSSDYFIVQSRRIFMNHQRLPNQFPLTSNFYNLLFSGKLGFEEIEELDSFPKLGSWEIDDETAEETWSVFDHPVIRIYKKVNFYSVNYYAQILKI</sequence>
<evidence type="ECO:0000256" key="1">
    <source>
        <dbReference type="ARBA" id="ARBA00004651"/>
    </source>
</evidence>
<feature type="transmembrane region" description="Helical" evidence="8">
    <location>
        <begin position="91"/>
        <end position="111"/>
    </location>
</feature>
<keyword evidence="7 8" id="KW-0472">Membrane</keyword>
<name>A0A1F7WZX5_9BACT</name>
<keyword evidence="6 8" id="KW-1133">Transmembrane helix</keyword>
<accession>A0A1F7WZX5</accession>
<feature type="transmembrane region" description="Helical" evidence="8">
    <location>
        <begin position="318"/>
        <end position="336"/>
    </location>
</feature>
<dbReference type="GO" id="GO:0009103">
    <property type="term" value="P:lipopolysaccharide biosynthetic process"/>
    <property type="evidence" value="ECO:0007669"/>
    <property type="project" value="UniProtKB-ARBA"/>
</dbReference>
<dbReference type="GO" id="GO:0016763">
    <property type="term" value="F:pentosyltransferase activity"/>
    <property type="evidence" value="ECO:0007669"/>
    <property type="project" value="TreeGrafter"/>
</dbReference>
<dbReference type="AlphaFoldDB" id="A0A1F7WZX5"/>
<dbReference type="PANTHER" id="PTHR33908">
    <property type="entry name" value="MANNOSYLTRANSFERASE YKCB-RELATED"/>
    <property type="match status" value="1"/>
</dbReference>
<feature type="transmembrane region" description="Helical" evidence="8">
    <location>
        <begin position="280"/>
        <end position="306"/>
    </location>
</feature>
<feature type="transmembrane region" description="Helical" evidence="8">
    <location>
        <begin position="220"/>
        <end position="239"/>
    </location>
</feature>
<reference evidence="10 11" key="1">
    <citation type="journal article" date="2016" name="Nat. Commun.">
        <title>Thousands of microbial genomes shed light on interconnected biogeochemical processes in an aquifer system.</title>
        <authorList>
            <person name="Anantharaman K."/>
            <person name="Brown C.T."/>
            <person name="Hug L.A."/>
            <person name="Sharon I."/>
            <person name="Castelle C.J."/>
            <person name="Probst A.J."/>
            <person name="Thomas B.C."/>
            <person name="Singh A."/>
            <person name="Wilkins M.J."/>
            <person name="Karaoz U."/>
            <person name="Brodie E.L."/>
            <person name="Williams K.H."/>
            <person name="Hubbard S.S."/>
            <person name="Banfield J.F."/>
        </authorList>
    </citation>
    <scope>NUCLEOTIDE SEQUENCE [LARGE SCALE GENOMIC DNA]</scope>
</reference>
<feature type="transmembrane region" description="Helical" evidence="8">
    <location>
        <begin position="148"/>
        <end position="165"/>
    </location>
</feature>
<dbReference type="PANTHER" id="PTHR33908:SF11">
    <property type="entry name" value="MEMBRANE PROTEIN"/>
    <property type="match status" value="1"/>
</dbReference>
<comment type="caution">
    <text evidence="10">The sequence shown here is derived from an EMBL/GenBank/DDBJ whole genome shotgun (WGS) entry which is preliminary data.</text>
</comment>
<dbReference type="EMBL" id="MGFP01000052">
    <property type="protein sequence ID" value="OGM08376.1"/>
    <property type="molecule type" value="Genomic_DNA"/>
</dbReference>
<feature type="transmembrane region" description="Helical" evidence="8">
    <location>
        <begin position="61"/>
        <end position="79"/>
    </location>
</feature>
<dbReference type="GO" id="GO:0000030">
    <property type="term" value="F:mannosyltransferase activity"/>
    <property type="evidence" value="ECO:0007669"/>
    <property type="project" value="InterPro"/>
</dbReference>